<feature type="compositionally biased region" description="Low complexity" evidence="3">
    <location>
        <begin position="304"/>
        <end position="326"/>
    </location>
</feature>
<feature type="region of interest" description="Disordered" evidence="3">
    <location>
        <begin position="278"/>
        <end position="360"/>
    </location>
</feature>
<evidence type="ECO:0000259" key="4">
    <source>
        <dbReference type="PROSITE" id="PS50039"/>
    </source>
</evidence>
<dbReference type="Pfam" id="PF00250">
    <property type="entry name" value="Forkhead"/>
    <property type="match status" value="1"/>
</dbReference>
<evidence type="ECO:0000256" key="2">
    <source>
        <dbReference type="PROSITE-ProRule" id="PRU00089"/>
    </source>
</evidence>
<dbReference type="Proteomes" id="UP000663828">
    <property type="component" value="Unassembled WGS sequence"/>
</dbReference>
<evidence type="ECO:0000256" key="3">
    <source>
        <dbReference type="SAM" id="MobiDB-lite"/>
    </source>
</evidence>
<dbReference type="AlphaFoldDB" id="A0A815IC50"/>
<keyword evidence="1 2" id="KW-0238">DNA-binding</keyword>
<evidence type="ECO:0000313" key="6">
    <source>
        <dbReference type="Proteomes" id="UP000663828"/>
    </source>
</evidence>
<comment type="subcellular location">
    <subcellularLocation>
        <location evidence="2">Nucleus</location>
    </subcellularLocation>
</comment>
<dbReference type="GO" id="GO:0003700">
    <property type="term" value="F:DNA-binding transcription factor activity"/>
    <property type="evidence" value="ECO:0007669"/>
    <property type="project" value="InterPro"/>
</dbReference>
<dbReference type="GO" id="GO:0043565">
    <property type="term" value="F:sequence-specific DNA binding"/>
    <property type="evidence" value="ECO:0007669"/>
    <property type="project" value="InterPro"/>
</dbReference>
<evidence type="ECO:0000256" key="1">
    <source>
        <dbReference type="ARBA" id="ARBA00023125"/>
    </source>
</evidence>
<feature type="compositionally biased region" description="Polar residues" evidence="3">
    <location>
        <begin position="344"/>
        <end position="354"/>
    </location>
</feature>
<gene>
    <name evidence="5" type="ORF">XAT740_LOCUS32304</name>
</gene>
<sequence>MSNEEDECDSSSLFTMASQSDVASFLRSQTIKFTGLSAVATDDDDDDGDDNENSINDHLFASLTQHRSTVPKTCLSHSCFASISSQAVNTIDDLTELKWLNTFKFKENKQQTSASNNSTHDSISKLSNDLKTRVHNDSVSYGALIFLAMHSQRNDQQSPWSLSIKQIYEYIQRNHPKVLNKRGWKNALKQTLSTIPCFIKTKHETAKASSMWTIDPYYRPLLTKAYLSSIALQDNKSASLRSESNQTSELIVHHFPPKATVKTKALPRLYEQLCGKETQVKVSSDSNADHSYAITGDKRTQSMSSSTSPRTLRNNNNNRYSSSSPRPSKRNKHNKSPHPRTDDLATSNEKSTVVTPCPSDDHMYLEKRNILTTKSNEQLVDEDDECDSSSLTHSTGVQTFIHHRKSLLPRKRTSIDFVSRRAKTRMSRRIIEQDLELLRQPNPNTSVE</sequence>
<dbReference type="InterPro" id="IPR036388">
    <property type="entry name" value="WH-like_DNA-bd_sf"/>
</dbReference>
<organism evidence="5 6">
    <name type="scientific">Adineta ricciae</name>
    <name type="common">Rotifer</name>
    <dbReference type="NCBI Taxonomy" id="249248"/>
    <lineage>
        <taxon>Eukaryota</taxon>
        <taxon>Metazoa</taxon>
        <taxon>Spiralia</taxon>
        <taxon>Gnathifera</taxon>
        <taxon>Rotifera</taxon>
        <taxon>Eurotatoria</taxon>
        <taxon>Bdelloidea</taxon>
        <taxon>Adinetida</taxon>
        <taxon>Adinetidae</taxon>
        <taxon>Adineta</taxon>
    </lineage>
</organism>
<keyword evidence="6" id="KW-1185">Reference proteome</keyword>
<feature type="DNA-binding region" description="Fork-head" evidence="2">
    <location>
        <begin position="136"/>
        <end position="216"/>
    </location>
</feature>
<comment type="caution">
    <text evidence="5">The sequence shown here is derived from an EMBL/GenBank/DDBJ whole genome shotgun (WGS) entry which is preliminary data.</text>
</comment>
<dbReference type="PROSITE" id="PS50039">
    <property type="entry name" value="FORK_HEAD_3"/>
    <property type="match status" value="1"/>
</dbReference>
<feature type="domain" description="Fork-head" evidence="4">
    <location>
        <begin position="136"/>
        <end position="216"/>
    </location>
</feature>
<dbReference type="SUPFAM" id="SSF46785">
    <property type="entry name" value="Winged helix' DNA-binding domain"/>
    <property type="match status" value="1"/>
</dbReference>
<dbReference type="SMART" id="SM00339">
    <property type="entry name" value="FH"/>
    <property type="match status" value="1"/>
</dbReference>
<name>A0A815IC50_ADIRI</name>
<protein>
    <recommendedName>
        <fullName evidence="4">Fork-head domain-containing protein</fullName>
    </recommendedName>
</protein>
<dbReference type="GO" id="GO:0005634">
    <property type="term" value="C:nucleus"/>
    <property type="evidence" value="ECO:0007669"/>
    <property type="project" value="UniProtKB-SubCell"/>
</dbReference>
<feature type="compositionally biased region" description="Basic residues" evidence="3">
    <location>
        <begin position="327"/>
        <end position="338"/>
    </location>
</feature>
<dbReference type="InterPro" id="IPR001766">
    <property type="entry name" value="Fork_head_dom"/>
</dbReference>
<dbReference type="InterPro" id="IPR036390">
    <property type="entry name" value="WH_DNA-bd_sf"/>
</dbReference>
<proteinExistence type="predicted"/>
<keyword evidence="2" id="KW-0539">Nucleus</keyword>
<accession>A0A815IC50</accession>
<evidence type="ECO:0000313" key="5">
    <source>
        <dbReference type="EMBL" id="CAF1366520.1"/>
    </source>
</evidence>
<dbReference type="EMBL" id="CAJNOR010003004">
    <property type="protein sequence ID" value="CAF1366520.1"/>
    <property type="molecule type" value="Genomic_DNA"/>
</dbReference>
<reference evidence="5" key="1">
    <citation type="submission" date="2021-02" db="EMBL/GenBank/DDBJ databases">
        <authorList>
            <person name="Nowell W R."/>
        </authorList>
    </citation>
    <scope>NUCLEOTIDE SEQUENCE</scope>
</reference>
<dbReference type="Gene3D" id="1.10.10.10">
    <property type="entry name" value="Winged helix-like DNA-binding domain superfamily/Winged helix DNA-binding domain"/>
    <property type="match status" value="1"/>
</dbReference>